<evidence type="ECO:0000256" key="14">
    <source>
        <dbReference type="RuleBase" id="RU000456"/>
    </source>
</evidence>
<keyword evidence="9 16" id="KW-1133">Transmembrane helix</keyword>
<proteinExistence type="inferred from homology"/>
<dbReference type="Gene3D" id="2.60.40.420">
    <property type="entry name" value="Cupredoxins - blue copper proteins"/>
    <property type="match status" value="1"/>
</dbReference>
<dbReference type="PANTHER" id="PTHR22888:SF9">
    <property type="entry name" value="CYTOCHROME C OXIDASE SUBUNIT 2"/>
    <property type="match status" value="1"/>
</dbReference>
<evidence type="ECO:0000256" key="16">
    <source>
        <dbReference type="SAM" id="Phobius"/>
    </source>
</evidence>
<comment type="function">
    <text evidence="12 15">Subunits I and II form the functional core of the enzyme complex. Electrons originating in cytochrome c are transferred via heme a and Cu(A) to the binuclear center formed by heme a3 and Cu(B).</text>
</comment>
<evidence type="ECO:0000256" key="3">
    <source>
        <dbReference type="ARBA" id="ARBA00022448"/>
    </source>
</evidence>
<comment type="subcellular location">
    <subcellularLocation>
        <location evidence="14">Cell membrane</location>
        <topology evidence="14">Multi-pass membrane protein</topology>
    </subcellularLocation>
    <subcellularLocation>
        <location evidence="1">Membrane</location>
        <topology evidence="1">Multi-pass membrane protein</topology>
    </subcellularLocation>
</comment>
<dbReference type="SUPFAM" id="SSF81464">
    <property type="entry name" value="Cytochrome c oxidase subunit II-like, transmembrane region"/>
    <property type="match status" value="1"/>
</dbReference>
<keyword evidence="6 15" id="KW-0479">Metal-binding</keyword>
<evidence type="ECO:0000256" key="5">
    <source>
        <dbReference type="ARBA" id="ARBA00022692"/>
    </source>
</evidence>
<dbReference type="EMBL" id="JADEXP010000019">
    <property type="protein sequence ID" value="MBE9065826.1"/>
    <property type="molecule type" value="Genomic_DNA"/>
</dbReference>
<keyword evidence="11 16" id="KW-0472">Membrane</keyword>
<dbReference type="GO" id="GO:0042773">
    <property type="term" value="P:ATP synthesis coupled electron transport"/>
    <property type="evidence" value="ECO:0007669"/>
    <property type="project" value="TreeGrafter"/>
</dbReference>
<evidence type="ECO:0000256" key="13">
    <source>
        <dbReference type="ARBA" id="ARBA00047816"/>
    </source>
</evidence>
<evidence type="ECO:0000256" key="2">
    <source>
        <dbReference type="ARBA" id="ARBA00007866"/>
    </source>
</evidence>
<sequence>MNGIPTSIITMLIGIVVTLISLWYGQNHGLMPIQASTEAAEVDQLFNLMMTIGTGLFLIVEGTLVIALIRFRRKEGDETDGPHIEGNIPLEIVWTAIPAIIVLGLSVYSFEIYTEMGGLNLMEHHSSKEVQLAYASPEKGTSSYPMLAASGLGEPPTFEESTDDILNIDVLGLQFAFVMTYPATGIVDGTVHVPVDQFVKLNLKAQDVIHAFWLPEFRIKQDMIPGKETTLIFKATREGTYPVVCAELCGSYHGGMRTQLIVHSPEEYDEWEQSRIAQGPTDLSTAIAATSQKPDETDADYLAHFQEPTHLDMTHLEHLHDSHMDMALVP</sequence>
<dbReference type="PROSITE" id="PS00078">
    <property type="entry name" value="COX2"/>
    <property type="match status" value="1"/>
</dbReference>
<comment type="similarity">
    <text evidence="2 14">Belongs to the cytochrome c oxidase subunit 2 family.</text>
</comment>
<dbReference type="InterPro" id="IPR002429">
    <property type="entry name" value="CcO_II-like_C"/>
</dbReference>
<dbReference type="InterPro" id="IPR045187">
    <property type="entry name" value="CcO_II"/>
</dbReference>
<name>A0A928X0Z0_LEPEC</name>
<keyword evidence="3 14" id="KW-0813">Transport</keyword>
<evidence type="ECO:0000256" key="4">
    <source>
        <dbReference type="ARBA" id="ARBA00022660"/>
    </source>
</evidence>
<feature type="transmembrane region" description="Helical" evidence="16">
    <location>
        <begin position="92"/>
        <end position="110"/>
    </location>
</feature>
<dbReference type="Pfam" id="PF02790">
    <property type="entry name" value="COX2_TM"/>
    <property type="match status" value="1"/>
</dbReference>
<evidence type="ECO:0000313" key="19">
    <source>
        <dbReference type="EMBL" id="MBE9065826.1"/>
    </source>
</evidence>
<feature type="domain" description="Cytochrome oxidase subunit II transmembrane region profile" evidence="18">
    <location>
        <begin position="22"/>
        <end position="120"/>
    </location>
</feature>
<keyword evidence="8 14" id="KW-0249">Electron transport</keyword>
<feature type="domain" description="Cytochrome oxidase subunit II copper A binding" evidence="17">
    <location>
        <begin position="163"/>
        <end position="274"/>
    </location>
</feature>
<accession>A0A928X0Z0</accession>
<dbReference type="GO" id="GO:0005886">
    <property type="term" value="C:plasma membrane"/>
    <property type="evidence" value="ECO:0007669"/>
    <property type="project" value="UniProtKB-SubCell"/>
</dbReference>
<evidence type="ECO:0000256" key="6">
    <source>
        <dbReference type="ARBA" id="ARBA00022723"/>
    </source>
</evidence>
<reference evidence="19" key="1">
    <citation type="submission" date="2020-10" db="EMBL/GenBank/DDBJ databases">
        <authorList>
            <person name="Castelo-Branco R."/>
            <person name="Eusebio N."/>
            <person name="Adriana R."/>
            <person name="Vieira A."/>
            <person name="Brugerolle De Fraissinette N."/>
            <person name="Rezende De Castro R."/>
            <person name="Schneider M.P."/>
            <person name="Vasconcelos V."/>
            <person name="Leao P.N."/>
        </authorList>
    </citation>
    <scope>NUCLEOTIDE SEQUENCE</scope>
    <source>
        <strain evidence="19">LEGE 11479</strain>
    </source>
</reference>
<dbReference type="Pfam" id="PF00116">
    <property type="entry name" value="COX2"/>
    <property type="match status" value="1"/>
</dbReference>
<evidence type="ECO:0000256" key="8">
    <source>
        <dbReference type="ARBA" id="ARBA00022982"/>
    </source>
</evidence>
<dbReference type="PRINTS" id="PR01166">
    <property type="entry name" value="CYCOXIDASEII"/>
</dbReference>
<evidence type="ECO:0000313" key="20">
    <source>
        <dbReference type="Proteomes" id="UP000615026"/>
    </source>
</evidence>
<comment type="caution">
    <text evidence="19">The sequence shown here is derived from an EMBL/GenBank/DDBJ whole genome shotgun (WGS) entry which is preliminary data.</text>
</comment>
<dbReference type="EC" id="7.1.1.9" evidence="15"/>
<organism evidence="19 20">
    <name type="scientific">Leptolyngbya cf. ectocarpi LEGE 11479</name>
    <dbReference type="NCBI Taxonomy" id="1828722"/>
    <lineage>
        <taxon>Bacteria</taxon>
        <taxon>Bacillati</taxon>
        <taxon>Cyanobacteriota</taxon>
        <taxon>Cyanophyceae</taxon>
        <taxon>Leptolyngbyales</taxon>
        <taxon>Leptolyngbyaceae</taxon>
        <taxon>Leptolyngbya group</taxon>
        <taxon>Leptolyngbya</taxon>
    </lineage>
</organism>
<dbReference type="SUPFAM" id="SSF49503">
    <property type="entry name" value="Cupredoxins"/>
    <property type="match status" value="1"/>
</dbReference>
<evidence type="ECO:0000256" key="11">
    <source>
        <dbReference type="ARBA" id="ARBA00023136"/>
    </source>
</evidence>
<keyword evidence="7" id="KW-1278">Translocase</keyword>
<dbReference type="PANTHER" id="PTHR22888">
    <property type="entry name" value="CYTOCHROME C OXIDASE, SUBUNIT II"/>
    <property type="match status" value="1"/>
</dbReference>
<evidence type="ECO:0000256" key="7">
    <source>
        <dbReference type="ARBA" id="ARBA00022967"/>
    </source>
</evidence>
<keyword evidence="10 15" id="KW-0186">Copper</keyword>
<dbReference type="AlphaFoldDB" id="A0A928X0Z0"/>
<evidence type="ECO:0000256" key="9">
    <source>
        <dbReference type="ARBA" id="ARBA00022989"/>
    </source>
</evidence>
<dbReference type="Gene3D" id="1.10.287.90">
    <property type="match status" value="1"/>
</dbReference>
<dbReference type="CDD" id="cd13919">
    <property type="entry name" value="CuRO_HCO_II_like_5"/>
    <property type="match status" value="1"/>
</dbReference>
<feature type="transmembrane region" description="Helical" evidence="16">
    <location>
        <begin position="7"/>
        <end position="25"/>
    </location>
</feature>
<evidence type="ECO:0000259" key="18">
    <source>
        <dbReference type="PROSITE" id="PS50999"/>
    </source>
</evidence>
<comment type="cofactor">
    <cofactor evidence="15">
        <name>Cu cation</name>
        <dbReference type="ChEBI" id="CHEBI:23378"/>
    </cofactor>
    <text evidence="15">Binds a copper A center.</text>
</comment>
<comment type="catalytic activity">
    <reaction evidence="13 15">
        <text>4 Fe(II)-[cytochrome c] + O2 + 8 H(+)(in) = 4 Fe(III)-[cytochrome c] + 2 H2O + 4 H(+)(out)</text>
        <dbReference type="Rhea" id="RHEA:11436"/>
        <dbReference type="Rhea" id="RHEA-COMP:10350"/>
        <dbReference type="Rhea" id="RHEA-COMP:14399"/>
        <dbReference type="ChEBI" id="CHEBI:15377"/>
        <dbReference type="ChEBI" id="CHEBI:15378"/>
        <dbReference type="ChEBI" id="CHEBI:15379"/>
        <dbReference type="ChEBI" id="CHEBI:29033"/>
        <dbReference type="ChEBI" id="CHEBI:29034"/>
        <dbReference type="EC" id="7.1.1.9"/>
    </reaction>
</comment>
<dbReference type="PROSITE" id="PS50857">
    <property type="entry name" value="COX2_CUA"/>
    <property type="match status" value="1"/>
</dbReference>
<dbReference type="InterPro" id="IPR036257">
    <property type="entry name" value="Cyt_c_oxidase_su2_TM_sf"/>
</dbReference>
<dbReference type="InterPro" id="IPR011759">
    <property type="entry name" value="Cyt_c_oxidase_su2_TM_dom"/>
</dbReference>
<gene>
    <name evidence="19" type="ORF">IQ260_04075</name>
</gene>
<feature type="transmembrane region" description="Helical" evidence="16">
    <location>
        <begin position="45"/>
        <end position="71"/>
    </location>
</feature>
<dbReference type="Proteomes" id="UP000615026">
    <property type="component" value="Unassembled WGS sequence"/>
</dbReference>
<evidence type="ECO:0000256" key="15">
    <source>
        <dbReference type="RuleBase" id="RU004024"/>
    </source>
</evidence>
<keyword evidence="5 14" id="KW-0812">Transmembrane</keyword>
<evidence type="ECO:0000259" key="17">
    <source>
        <dbReference type="PROSITE" id="PS50857"/>
    </source>
</evidence>
<dbReference type="InterPro" id="IPR001505">
    <property type="entry name" value="Copper_CuA"/>
</dbReference>
<dbReference type="GO" id="GO:0005507">
    <property type="term" value="F:copper ion binding"/>
    <property type="evidence" value="ECO:0007669"/>
    <property type="project" value="InterPro"/>
</dbReference>
<dbReference type="PROSITE" id="PS50999">
    <property type="entry name" value="COX2_TM"/>
    <property type="match status" value="1"/>
</dbReference>
<evidence type="ECO:0000256" key="10">
    <source>
        <dbReference type="ARBA" id="ARBA00023008"/>
    </source>
</evidence>
<keyword evidence="20" id="KW-1185">Reference proteome</keyword>
<evidence type="ECO:0000256" key="1">
    <source>
        <dbReference type="ARBA" id="ARBA00004141"/>
    </source>
</evidence>
<dbReference type="InterPro" id="IPR008972">
    <property type="entry name" value="Cupredoxin"/>
</dbReference>
<evidence type="ECO:0000256" key="12">
    <source>
        <dbReference type="ARBA" id="ARBA00024688"/>
    </source>
</evidence>
<dbReference type="FunFam" id="1.10.287.90:FF:000013">
    <property type="entry name" value="Cytochrome c oxidase subunit 2"/>
    <property type="match status" value="1"/>
</dbReference>
<protein>
    <recommendedName>
        <fullName evidence="15">Cytochrome c oxidase subunit 2</fullName>
        <ecNumber evidence="15">7.1.1.9</ecNumber>
    </recommendedName>
</protein>
<keyword evidence="4 14" id="KW-0679">Respiratory chain</keyword>
<dbReference type="GO" id="GO:0004129">
    <property type="term" value="F:cytochrome-c oxidase activity"/>
    <property type="evidence" value="ECO:0007669"/>
    <property type="project" value="UniProtKB-EC"/>
</dbReference>